<dbReference type="CDD" id="cd10030">
    <property type="entry name" value="UDG-F4_TTUDGA_SPO1dp_like"/>
    <property type="match status" value="1"/>
</dbReference>
<keyword evidence="12" id="KW-1185">Reference proteome</keyword>
<dbReference type="NCBIfam" id="TIGR00758">
    <property type="entry name" value="UDG_fam4"/>
    <property type="match status" value="1"/>
</dbReference>
<organism evidence="11 12">
    <name type="scientific">Amycolatopsis arida</name>
    <dbReference type="NCBI Taxonomy" id="587909"/>
    <lineage>
        <taxon>Bacteria</taxon>
        <taxon>Bacillati</taxon>
        <taxon>Actinomycetota</taxon>
        <taxon>Actinomycetes</taxon>
        <taxon>Pseudonocardiales</taxon>
        <taxon>Pseudonocardiaceae</taxon>
        <taxon>Amycolatopsis</taxon>
    </lineage>
</organism>
<sequence length="216" mass="23587">MPDYEGAEHYLPDELELPRLRTAAATCQGCDLYRNATQTVFGAGGEQARMVMVGEQPGDREDLSGEPFVGPAGALLDKALVEAGIDREEVYVTNAVKHFRFVPPERGKRRLHQKPTRAQIAACRPWLLAELEVVRPDLVVFLGATAAQSVLGTSFKVSVRRGELLDLAEEAEVSLDPVPRGLATVHPSSILRARDEARADAYRELVEDLCVAAKAL</sequence>
<dbReference type="SUPFAM" id="SSF52141">
    <property type="entry name" value="Uracil-DNA glycosylase-like"/>
    <property type="match status" value="1"/>
</dbReference>
<feature type="domain" description="Uracil-DNA glycosylase-like" evidence="10">
    <location>
        <begin position="41"/>
        <end position="210"/>
    </location>
</feature>
<evidence type="ECO:0000256" key="1">
    <source>
        <dbReference type="ARBA" id="ARBA00006521"/>
    </source>
</evidence>
<dbReference type="STRING" id="587909.SAMN05421810_101392"/>
<evidence type="ECO:0000256" key="6">
    <source>
        <dbReference type="ARBA" id="ARBA00022801"/>
    </source>
</evidence>
<keyword evidence="4" id="KW-0479">Metal-binding</keyword>
<dbReference type="NCBIfam" id="TIGR03914">
    <property type="entry name" value="UDG_fam_dom"/>
    <property type="match status" value="1"/>
</dbReference>
<evidence type="ECO:0000259" key="10">
    <source>
        <dbReference type="SMART" id="SM00986"/>
    </source>
</evidence>
<evidence type="ECO:0000313" key="11">
    <source>
        <dbReference type="EMBL" id="SFO91844.1"/>
    </source>
</evidence>
<evidence type="ECO:0000256" key="4">
    <source>
        <dbReference type="ARBA" id="ARBA00022723"/>
    </source>
</evidence>
<dbReference type="GO" id="GO:0006281">
    <property type="term" value="P:DNA repair"/>
    <property type="evidence" value="ECO:0007669"/>
    <property type="project" value="UniProtKB-KW"/>
</dbReference>
<keyword evidence="8" id="KW-0411">Iron-sulfur</keyword>
<keyword evidence="5" id="KW-0227">DNA damage</keyword>
<evidence type="ECO:0000256" key="3">
    <source>
        <dbReference type="ARBA" id="ARBA00022485"/>
    </source>
</evidence>
<evidence type="ECO:0000256" key="5">
    <source>
        <dbReference type="ARBA" id="ARBA00022763"/>
    </source>
</evidence>
<evidence type="ECO:0000313" key="12">
    <source>
        <dbReference type="Proteomes" id="UP000198727"/>
    </source>
</evidence>
<dbReference type="SMART" id="SM00986">
    <property type="entry name" value="UDG"/>
    <property type="match status" value="1"/>
</dbReference>
<dbReference type="GO" id="GO:0051539">
    <property type="term" value="F:4 iron, 4 sulfur cluster binding"/>
    <property type="evidence" value="ECO:0007669"/>
    <property type="project" value="UniProtKB-KW"/>
</dbReference>
<comment type="similarity">
    <text evidence="1">Belongs to the uracil-DNA glycosylase (UDG) superfamily. Type 4 (UDGa) family.</text>
</comment>
<dbReference type="OrthoDB" id="5290748at2"/>
<keyword evidence="7" id="KW-0408">Iron</keyword>
<reference evidence="12" key="1">
    <citation type="submission" date="2016-10" db="EMBL/GenBank/DDBJ databases">
        <authorList>
            <person name="Varghese N."/>
            <person name="Submissions S."/>
        </authorList>
    </citation>
    <scope>NUCLEOTIDE SEQUENCE [LARGE SCALE GENOMIC DNA]</scope>
    <source>
        <strain evidence="12">CGMCC 4.5579</strain>
    </source>
</reference>
<protein>
    <recommendedName>
        <fullName evidence="2">Type-4 uracil-DNA glycosylase</fullName>
    </recommendedName>
</protein>
<dbReference type="RefSeq" id="WP_092526915.1">
    <property type="nucleotide sequence ID" value="NZ_FOWW01000001.1"/>
</dbReference>
<evidence type="ECO:0000256" key="8">
    <source>
        <dbReference type="ARBA" id="ARBA00023014"/>
    </source>
</evidence>
<dbReference type="InterPro" id="IPR051536">
    <property type="entry name" value="UDG_Type-4/5"/>
</dbReference>
<dbReference type="PANTHER" id="PTHR33693:SF9">
    <property type="entry name" value="TYPE-4 URACIL-DNA GLYCOSYLASE"/>
    <property type="match status" value="1"/>
</dbReference>
<dbReference type="EMBL" id="FOWW01000001">
    <property type="protein sequence ID" value="SFO91844.1"/>
    <property type="molecule type" value="Genomic_DNA"/>
</dbReference>
<evidence type="ECO:0000256" key="7">
    <source>
        <dbReference type="ARBA" id="ARBA00023004"/>
    </source>
</evidence>
<dbReference type="Gene3D" id="3.40.470.10">
    <property type="entry name" value="Uracil-DNA glycosylase-like domain"/>
    <property type="match status" value="1"/>
</dbReference>
<proteinExistence type="inferred from homology"/>
<accession>A0A1I5L3H3</accession>
<gene>
    <name evidence="11" type="ORF">SAMN05421810_101392</name>
</gene>
<evidence type="ECO:0000256" key="9">
    <source>
        <dbReference type="ARBA" id="ARBA00023204"/>
    </source>
</evidence>
<dbReference type="PANTHER" id="PTHR33693">
    <property type="entry name" value="TYPE-5 URACIL-DNA GLYCOSYLASE"/>
    <property type="match status" value="1"/>
</dbReference>
<dbReference type="InterPro" id="IPR036895">
    <property type="entry name" value="Uracil-DNA_glycosylase-like_sf"/>
</dbReference>
<dbReference type="GO" id="GO:0046872">
    <property type="term" value="F:metal ion binding"/>
    <property type="evidence" value="ECO:0007669"/>
    <property type="project" value="UniProtKB-KW"/>
</dbReference>
<dbReference type="GO" id="GO:0097506">
    <property type="term" value="F:deaminated base DNA N-glycosylase activity"/>
    <property type="evidence" value="ECO:0007669"/>
    <property type="project" value="UniProtKB-ARBA"/>
</dbReference>
<dbReference type="SMART" id="SM00987">
    <property type="entry name" value="UreE_C"/>
    <property type="match status" value="1"/>
</dbReference>
<keyword evidence="9" id="KW-0234">DNA repair</keyword>
<keyword evidence="6" id="KW-0378">Hydrolase</keyword>
<dbReference type="InterPro" id="IPR005122">
    <property type="entry name" value="Uracil-DNA_glycosylase-like"/>
</dbReference>
<evidence type="ECO:0000256" key="2">
    <source>
        <dbReference type="ARBA" id="ARBA00019403"/>
    </source>
</evidence>
<dbReference type="InterPro" id="IPR005273">
    <property type="entry name" value="Ura-DNA_glyco_family4"/>
</dbReference>
<dbReference type="AlphaFoldDB" id="A0A1I5L3H3"/>
<dbReference type="Pfam" id="PF03167">
    <property type="entry name" value="UDG"/>
    <property type="match status" value="1"/>
</dbReference>
<keyword evidence="3" id="KW-0004">4Fe-4S</keyword>
<name>A0A1I5L3H3_9PSEU</name>
<dbReference type="Proteomes" id="UP000198727">
    <property type="component" value="Unassembled WGS sequence"/>
</dbReference>